<gene>
    <name evidence="2" type="ORF">J3R75_001203</name>
</gene>
<evidence type="ECO:0000256" key="1">
    <source>
        <dbReference type="SAM" id="Phobius"/>
    </source>
</evidence>
<accession>A0AAE3VET9</accession>
<comment type="caution">
    <text evidence="2">The sequence shown here is derived from an EMBL/GenBank/DDBJ whole genome shotgun (WGS) entry which is preliminary data.</text>
</comment>
<organism evidence="2 3">
    <name type="scientific">Oligosphaera ethanolica</name>
    <dbReference type="NCBI Taxonomy" id="760260"/>
    <lineage>
        <taxon>Bacteria</taxon>
        <taxon>Pseudomonadati</taxon>
        <taxon>Lentisphaerota</taxon>
        <taxon>Oligosphaeria</taxon>
        <taxon>Oligosphaerales</taxon>
        <taxon>Oligosphaeraceae</taxon>
        <taxon>Oligosphaera</taxon>
    </lineage>
</organism>
<dbReference type="Proteomes" id="UP001238163">
    <property type="component" value="Unassembled WGS sequence"/>
</dbReference>
<reference evidence="2" key="1">
    <citation type="submission" date="2023-07" db="EMBL/GenBank/DDBJ databases">
        <title>Genomic Encyclopedia of Type Strains, Phase IV (KMG-IV): sequencing the most valuable type-strain genomes for metagenomic binning, comparative biology and taxonomic classification.</title>
        <authorList>
            <person name="Goeker M."/>
        </authorList>
    </citation>
    <scope>NUCLEOTIDE SEQUENCE</scope>
    <source>
        <strain evidence="2">DSM 24202</strain>
    </source>
</reference>
<keyword evidence="1" id="KW-1133">Transmembrane helix</keyword>
<keyword evidence="1" id="KW-0472">Membrane</keyword>
<evidence type="ECO:0000313" key="3">
    <source>
        <dbReference type="Proteomes" id="UP001238163"/>
    </source>
</evidence>
<keyword evidence="1" id="KW-0812">Transmembrane</keyword>
<name>A0AAE3VET9_9BACT</name>
<feature type="transmembrane region" description="Helical" evidence="1">
    <location>
        <begin position="38"/>
        <end position="55"/>
    </location>
</feature>
<protein>
    <submittedName>
        <fullName evidence="2">Uncharacterized protein</fullName>
    </submittedName>
</protein>
<dbReference type="EMBL" id="JAUSVL010000001">
    <property type="protein sequence ID" value="MDQ0289096.1"/>
    <property type="molecule type" value="Genomic_DNA"/>
</dbReference>
<feature type="transmembrane region" description="Helical" evidence="1">
    <location>
        <begin position="12"/>
        <end position="31"/>
    </location>
</feature>
<keyword evidence="3" id="KW-1185">Reference proteome</keyword>
<dbReference type="AlphaFoldDB" id="A0AAE3VET9"/>
<proteinExistence type="predicted"/>
<evidence type="ECO:0000313" key="2">
    <source>
        <dbReference type="EMBL" id="MDQ0289096.1"/>
    </source>
</evidence>
<sequence>MSFAVDAFQGILFILVVYGWLPLGIIAALRLHGRKRHAALFSILSVLWFLFYIFVHTVSRH</sequence>